<reference evidence="8 9" key="1">
    <citation type="journal article" date="2009" name="Nature">
        <title>Evolution of pathogenicity and sexual reproduction in eight Candida genomes.</title>
        <authorList>
            <person name="Butler G."/>
            <person name="Rasmussen M.D."/>
            <person name="Lin M.F."/>
            <person name="Santos M.A."/>
            <person name="Sakthikumar S."/>
            <person name="Munro C.A."/>
            <person name="Rheinbay E."/>
            <person name="Grabherr M."/>
            <person name="Forche A."/>
            <person name="Reedy J.L."/>
            <person name="Agrafioti I."/>
            <person name="Arnaud M.B."/>
            <person name="Bates S."/>
            <person name="Brown A.J."/>
            <person name="Brunke S."/>
            <person name="Costanzo M.C."/>
            <person name="Fitzpatrick D.A."/>
            <person name="de Groot P.W."/>
            <person name="Harris D."/>
            <person name="Hoyer L.L."/>
            <person name="Hube B."/>
            <person name="Klis F.M."/>
            <person name="Kodira C."/>
            <person name="Lennard N."/>
            <person name="Logue M.E."/>
            <person name="Martin R."/>
            <person name="Neiman A.M."/>
            <person name="Nikolaou E."/>
            <person name="Quail M.A."/>
            <person name="Quinn J."/>
            <person name="Santos M.C."/>
            <person name="Schmitzberger F.F."/>
            <person name="Sherlock G."/>
            <person name="Shah P."/>
            <person name="Silverstein K.A."/>
            <person name="Skrzypek M.S."/>
            <person name="Soll D."/>
            <person name="Staggs R."/>
            <person name="Stansfield I."/>
            <person name="Stumpf M.P."/>
            <person name="Sudbery P.E."/>
            <person name="Srikantha T."/>
            <person name="Zeng Q."/>
            <person name="Berman J."/>
            <person name="Berriman M."/>
            <person name="Heitman J."/>
            <person name="Gow N.A."/>
            <person name="Lorenz M.C."/>
            <person name="Birren B.W."/>
            <person name="Kellis M."/>
            <person name="Cuomo C.A."/>
        </authorList>
    </citation>
    <scope>NUCLEOTIDE SEQUENCE [LARGE SCALE GENOMIC DNA]</scope>
    <source>
        <strain evidence="9">ATCC 6260 / CBS 566 / DSM 6381 / JCM 1539 / NBRC 10279 / NRRL Y-324</strain>
    </source>
</reference>
<dbReference type="Pfam" id="PF01569">
    <property type="entry name" value="PAP2"/>
    <property type="match status" value="1"/>
</dbReference>
<comment type="subcellular location">
    <subcellularLocation>
        <location evidence="1">Membrane</location>
        <topology evidence="1">Multi-pass membrane protein</topology>
    </subcellularLocation>
</comment>
<dbReference type="InterPro" id="IPR000326">
    <property type="entry name" value="PAP2/HPO"/>
</dbReference>
<dbReference type="GO" id="GO:0016020">
    <property type="term" value="C:membrane"/>
    <property type="evidence" value="ECO:0007669"/>
    <property type="project" value="UniProtKB-SubCell"/>
</dbReference>
<dbReference type="HOGENOM" id="CLU_065408_0_0_1"/>
<dbReference type="InParanoid" id="A5DEE6"/>
<keyword evidence="9" id="KW-1185">Reference proteome</keyword>
<name>A5DEE6_PICGU</name>
<gene>
    <name evidence="8" type="ORF">PGUG_01647</name>
</gene>
<dbReference type="PANTHER" id="PTHR10165">
    <property type="entry name" value="LIPID PHOSPHATE PHOSPHATASE"/>
    <property type="match status" value="1"/>
</dbReference>
<keyword evidence="3 6" id="KW-0812">Transmembrane</keyword>
<dbReference type="KEGG" id="pgu:PGUG_01647"/>
<evidence type="ECO:0000313" key="9">
    <source>
        <dbReference type="Proteomes" id="UP000001997"/>
    </source>
</evidence>
<feature type="transmembrane region" description="Helical" evidence="6">
    <location>
        <begin position="30"/>
        <end position="50"/>
    </location>
</feature>
<feature type="transmembrane region" description="Helical" evidence="6">
    <location>
        <begin position="231"/>
        <end position="250"/>
    </location>
</feature>
<accession>A5DEE6</accession>
<keyword evidence="4 6" id="KW-1133">Transmembrane helix</keyword>
<dbReference type="PANTHER" id="PTHR10165:SF192">
    <property type="entry name" value="PHOSPHATIDIC ACID PHOSPHATASE TYPE 2_HALOPEROXIDASE DOMAIN-CONTAINING PROTEIN"/>
    <property type="match status" value="1"/>
</dbReference>
<proteinExistence type="inferred from homology"/>
<dbReference type="VEuPathDB" id="FungiDB:PGUG_01647"/>
<keyword evidence="5 6" id="KW-0472">Membrane</keyword>
<dbReference type="InterPro" id="IPR043216">
    <property type="entry name" value="PAP-like"/>
</dbReference>
<dbReference type="GeneID" id="5127796"/>
<evidence type="ECO:0000256" key="2">
    <source>
        <dbReference type="ARBA" id="ARBA00008816"/>
    </source>
</evidence>
<dbReference type="EMBL" id="CH408156">
    <property type="protein sequence ID" value="EDK37549.2"/>
    <property type="molecule type" value="Genomic_DNA"/>
</dbReference>
<evidence type="ECO:0000256" key="5">
    <source>
        <dbReference type="ARBA" id="ARBA00023136"/>
    </source>
</evidence>
<comment type="similarity">
    <text evidence="2">Belongs to the PA-phosphatase related phosphoesterase family.</text>
</comment>
<dbReference type="InterPro" id="IPR036938">
    <property type="entry name" value="PAP2/HPO_sf"/>
</dbReference>
<dbReference type="OrthoDB" id="8907274at2759"/>
<evidence type="ECO:0000256" key="3">
    <source>
        <dbReference type="ARBA" id="ARBA00022692"/>
    </source>
</evidence>
<dbReference type="RefSeq" id="XP_001485976.2">
    <property type="nucleotide sequence ID" value="XM_001485926.1"/>
</dbReference>
<dbReference type="SMART" id="SM00014">
    <property type="entry name" value="acidPPc"/>
    <property type="match status" value="1"/>
</dbReference>
<dbReference type="SUPFAM" id="SSF48317">
    <property type="entry name" value="Acid phosphatase/Vanadium-dependent haloperoxidase"/>
    <property type="match status" value="1"/>
</dbReference>
<evidence type="ECO:0000256" key="1">
    <source>
        <dbReference type="ARBA" id="ARBA00004141"/>
    </source>
</evidence>
<evidence type="ECO:0000256" key="4">
    <source>
        <dbReference type="ARBA" id="ARBA00022989"/>
    </source>
</evidence>
<organism evidence="8 9">
    <name type="scientific">Meyerozyma guilliermondii (strain ATCC 6260 / CBS 566 / DSM 6381 / JCM 1539 / NBRC 10279 / NRRL Y-324)</name>
    <name type="common">Yeast</name>
    <name type="synonym">Candida guilliermondii</name>
    <dbReference type="NCBI Taxonomy" id="294746"/>
    <lineage>
        <taxon>Eukaryota</taxon>
        <taxon>Fungi</taxon>
        <taxon>Dikarya</taxon>
        <taxon>Ascomycota</taxon>
        <taxon>Saccharomycotina</taxon>
        <taxon>Pichiomycetes</taxon>
        <taxon>Debaryomycetaceae</taxon>
        <taxon>Meyerozyma</taxon>
    </lineage>
</organism>
<feature type="domain" description="Phosphatidic acid phosphatase type 2/haloperoxidase" evidence="7">
    <location>
        <begin position="108"/>
        <end position="250"/>
    </location>
</feature>
<dbReference type="STRING" id="294746.A5DEE6"/>
<evidence type="ECO:0000259" key="7">
    <source>
        <dbReference type="SMART" id="SM00014"/>
    </source>
</evidence>
<dbReference type="Gene3D" id="1.20.144.10">
    <property type="entry name" value="Phosphatidic acid phosphatase type 2/haloperoxidase"/>
    <property type="match status" value="1"/>
</dbReference>
<dbReference type="GO" id="GO:0046839">
    <property type="term" value="P:phospholipid dephosphorylation"/>
    <property type="evidence" value="ECO:0007669"/>
    <property type="project" value="TreeGrafter"/>
</dbReference>
<dbReference type="GO" id="GO:0008195">
    <property type="term" value="F:phosphatidate phosphatase activity"/>
    <property type="evidence" value="ECO:0007669"/>
    <property type="project" value="TreeGrafter"/>
</dbReference>
<feature type="transmembrane region" description="Helical" evidence="6">
    <location>
        <begin position="70"/>
        <end position="91"/>
    </location>
</feature>
<dbReference type="OMA" id="WYHAPAG"/>
<sequence length="348" mass="38338">MISLQGLYADRPLGKLPISLYTATSCGLDWFLYLFFATISITLGVLTSPSHEYAVQDLRLQYSYTPNETFPIWQLVFITIVCPPILFFAISCLDFRRVTIFRILWDTFAGSTALCGSMATQILIVCVLKNTLGLPRPDFLDRCQPSIEFGMGTIADCTSTDDGILREGFRTFPSGHSSTAFTAMTMVSLFSAGKLQVFDNRGVSIKIALVVAPMILASTIASSRIADNRHFLSDTLAGAAIGIFCAYWFYRQYFPSVLLLTNKGRAYPPRRNGVSHLFGNVGGFWFIEESDNGQYCKRCLNRPSTCKKLVQLGIVDHDTHAVSVGSSLEAASKAKAQLGHTVNLDTPL</sequence>
<protein>
    <recommendedName>
        <fullName evidence="7">Phosphatidic acid phosphatase type 2/haloperoxidase domain-containing protein</fullName>
    </recommendedName>
</protein>
<dbReference type="CDD" id="cd03390">
    <property type="entry name" value="PAP2_containing_1_like"/>
    <property type="match status" value="1"/>
</dbReference>
<dbReference type="GO" id="GO:0006644">
    <property type="term" value="P:phospholipid metabolic process"/>
    <property type="evidence" value="ECO:0007669"/>
    <property type="project" value="InterPro"/>
</dbReference>
<dbReference type="Proteomes" id="UP000001997">
    <property type="component" value="Unassembled WGS sequence"/>
</dbReference>
<feature type="transmembrane region" description="Helical" evidence="6">
    <location>
        <begin position="207"/>
        <end position="225"/>
    </location>
</feature>
<evidence type="ECO:0000256" key="6">
    <source>
        <dbReference type="SAM" id="Phobius"/>
    </source>
</evidence>
<evidence type="ECO:0000313" key="8">
    <source>
        <dbReference type="EMBL" id="EDK37549.2"/>
    </source>
</evidence>
<dbReference type="AlphaFoldDB" id="A5DEE6"/>
<dbReference type="eggNOG" id="KOG3030">
    <property type="taxonomic scope" value="Eukaryota"/>
</dbReference>